<feature type="compositionally biased region" description="Basic and acidic residues" evidence="1">
    <location>
        <begin position="311"/>
        <end position="334"/>
    </location>
</feature>
<name>A0A433DG74_9FUNG</name>
<evidence type="ECO:0000256" key="1">
    <source>
        <dbReference type="SAM" id="MobiDB-lite"/>
    </source>
</evidence>
<sequence length="428" mass="47355">MNGIRLVIDGLTGRLRSEYSFVFFGLLQSVPCPCIGIDLPMNKLSELFNVNHFIVCQEFLQLTLPPPPPLPPGKKSEPARNPVPPKVTKPIEAARVCGVRHVSGSIRDPASMPPGDGVGHLPILLLQGSGYHVTTVLWGYHHRARYWIRRFREYPGTAWPYISFTPLILTLPPFPATPTPEVSIMKNHLQIELTIDAIIYRLRLRRLAETLQQADQDKQAQSPEQANADLLAPLHPRHHRSSVGEHDLVTGSGFAWRKGLVFTSAHDLADARPPPPGPGPLSIPAPVRSRSTPSVPGLEEEGVREKRRSRVEKERKEEKREKEGGRGRDRETGRNPKRMGLSMTKIPPEEMEAEANRVEKEEVEWDEVVMGFGGGGKPSEVEAVVVEEEVESGNGEEVEVSANGGSERGLSDFEIEAVDLEAEDGDLV</sequence>
<feature type="region of interest" description="Disordered" evidence="1">
    <location>
        <begin position="67"/>
        <end position="86"/>
    </location>
</feature>
<feature type="region of interest" description="Disordered" evidence="1">
    <location>
        <begin position="390"/>
        <end position="410"/>
    </location>
</feature>
<accession>A0A433DG74</accession>
<evidence type="ECO:0000313" key="2">
    <source>
        <dbReference type="EMBL" id="RUP49827.1"/>
    </source>
</evidence>
<evidence type="ECO:0000313" key="3">
    <source>
        <dbReference type="Proteomes" id="UP000268093"/>
    </source>
</evidence>
<feature type="compositionally biased region" description="Acidic residues" evidence="1">
    <location>
        <begin position="390"/>
        <end position="399"/>
    </location>
</feature>
<reference evidence="2 3" key="1">
    <citation type="journal article" date="2018" name="New Phytol.">
        <title>Phylogenomics of Endogonaceae and evolution of mycorrhizas within Mucoromycota.</title>
        <authorList>
            <person name="Chang Y."/>
            <person name="Desiro A."/>
            <person name="Na H."/>
            <person name="Sandor L."/>
            <person name="Lipzen A."/>
            <person name="Clum A."/>
            <person name="Barry K."/>
            <person name="Grigoriev I.V."/>
            <person name="Martin F.M."/>
            <person name="Stajich J.E."/>
            <person name="Smith M.E."/>
            <person name="Bonito G."/>
            <person name="Spatafora J.W."/>
        </authorList>
    </citation>
    <scope>NUCLEOTIDE SEQUENCE [LARGE SCALE GENOMIC DNA]</scope>
    <source>
        <strain evidence="2 3">GMNB39</strain>
    </source>
</reference>
<dbReference type="Proteomes" id="UP000268093">
    <property type="component" value="Unassembled WGS sequence"/>
</dbReference>
<protein>
    <submittedName>
        <fullName evidence="2">Uncharacterized protein</fullName>
    </submittedName>
</protein>
<feature type="region of interest" description="Disordered" evidence="1">
    <location>
        <begin position="267"/>
        <end position="362"/>
    </location>
</feature>
<dbReference type="OrthoDB" id="10049244at2759"/>
<comment type="caution">
    <text evidence="2">The sequence shown here is derived from an EMBL/GenBank/DDBJ whole genome shotgun (WGS) entry which is preliminary data.</text>
</comment>
<feature type="compositionally biased region" description="Pro residues" evidence="1">
    <location>
        <begin position="272"/>
        <end position="283"/>
    </location>
</feature>
<gene>
    <name evidence="2" type="ORF">BC936DRAFT_141341</name>
</gene>
<keyword evidence="3" id="KW-1185">Reference proteome</keyword>
<dbReference type="AlphaFoldDB" id="A0A433DG74"/>
<dbReference type="EMBL" id="RBNI01001939">
    <property type="protein sequence ID" value="RUP49827.1"/>
    <property type="molecule type" value="Genomic_DNA"/>
</dbReference>
<feature type="non-terminal residue" evidence="2">
    <location>
        <position position="428"/>
    </location>
</feature>
<organism evidence="2 3">
    <name type="scientific">Jimgerdemannia flammicorona</name>
    <dbReference type="NCBI Taxonomy" id="994334"/>
    <lineage>
        <taxon>Eukaryota</taxon>
        <taxon>Fungi</taxon>
        <taxon>Fungi incertae sedis</taxon>
        <taxon>Mucoromycota</taxon>
        <taxon>Mucoromycotina</taxon>
        <taxon>Endogonomycetes</taxon>
        <taxon>Endogonales</taxon>
        <taxon>Endogonaceae</taxon>
        <taxon>Jimgerdemannia</taxon>
    </lineage>
</organism>
<proteinExistence type="predicted"/>